<reference evidence="1" key="1">
    <citation type="submission" date="2020-02" db="EMBL/GenBank/DDBJ databases">
        <authorList>
            <person name="Meier V. D."/>
        </authorList>
    </citation>
    <scope>NUCLEOTIDE SEQUENCE</scope>
    <source>
        <strain evidence="1">AVDCRST_MAG81</strain>
    </source>
</reference>
<dbReference type="EMBL" id="CADCWO010000239">
    <property type="protein sequence ID" value="CAA9589237.1"/>
    <property type="molecule type" value="Genomic_DNA"/>
</dbReference>
<proteinExistence type="predicted"/>
<protein>
    <submittedName>
        <fullName evidence="1">Uncharacterized protein</fullName>
    </submittedName>
</protein>
<gene>
    <name evidence="1" type="ORF">AVDCRST_MAG81-4624</name>
</gene>
<organism evidence="1">
    <name type="scientific">uncultured Synechococcales cyanobacterium</name>
    <dbReference type="NCBI Taxonomy" id="1936017"/>
    <lineage>
        <taxon>Bacteria</taxon>
        <taxon>Bacillati</taxon>
        <taxon>Cyanobacteriota</taxon>
        <taxon>Cyanophyceae</taxon>
        <taxon>Synechococcales</taxon>
        <taxon>environmental samples</taxon>
    </lineage>
</organism>
<evidence type="ECO:0000313" key="1">
    <source>
        <dbReference type="EMBL" id="CAA9589237.1"/>
    </source>
</evidence>
<dbReference type="AlphaFoldDB" id="A0A6J4VZ32"/>
<name>A0A6J4VZ32_9CYAN</name>
<sequence>MRISTQTSWLDRYLPDLSDWIVVREGSIEGFPHMLVGYMRVSSSVERTLFTVVLQKFFQTLAVVLQQRYFDTTCSASQIYCNTTANSNKS</sequence>
<accession>A0A6J4VZ32</accession>